<evidence type="ECO:0000313" key="2">
    <source>
        <dbReference type="EMBL" id="TRL39035.1"/>
    </source>
</evidence>
<feature type="domain" description="Ribbon-helix-helix protein CopG" evidence="1">
    <location>
        <begin position="4"/>
        <end position="36"/>
    </location>
</feature>
<evidence type="ECO:0000313" key="3">
    <source>
        <dbReference type="Proteomes" id="UP000316801"/>
    </source>
</evidence>
<evidence type="ECO:0000259" key="1">
    <source>
        <dbReference type="Pfam" id="PF01402"/>
    </source>
</evidence>
<keyword evidence="3" id="KW-1185">Reference proteome</keyword>
<dbReference type="InterPro" id="IPR002145">
    <property type="entry name" value="CopG"/>
</dbReference>
<dbReference type="EMBL" id="VJMG01000025">
    <property type="protein sequence ID" value="TRL39035.1"/>
    <property type="molecule type" value="Genomic_DNA"/>
</dbReference>
<sequence>MDPTFELSPDVKLRVERIAARSGRSVSAVIEDALQNGHSLDWQERFVEQVSRGIAAAEDGAFATPAEIDRLRGKYRSS</sequence>
<protein>
    <submittedName>
        <fullName evidence="2">Ribbon-helix-helix protein, CopG family</fullName>
    </submittedName>
</protein>
<accession>A0A549TAX9</accession>
<dbReference type="GO" id="GO:0006355">
    <property type="term" value="P:regulation of DNA-templated transcription"/>
    <property type="evidence" value="ECO:0007669"/>
    <property type="project" value="InterPro"/>
</dbReference>
<organism evidence="2 3">
    <name type="scientific">Rhizobium straminoryzae</name>
    <dbReference type="NCBI Taxonomy" id="1387186"/>
    <lineage>
        <taxon>Bacteria</taxon>
        <taxon>Pseudomonadati</taxon>
        <taxon>Pseudomonadota</taxon>
        <taxon>Alphaproteobacteria</taxon>
        <taxon>Hyphomicrobiales</taxon>
        <taxon>Rhizobiaceae</taxon>
        <taxon>Rhizobium/Agrobacterium group</taxon>
        <taxon>Rhizobium</taxon>
    </lineage>
</organism>
<dbReference type="RefSeq" id="WP_143125217.1">
    <property type="nucleotide sequence ID" value="NZ_VJMG01000025.1"/>
</dbReference>
<gene>
    <name evidence="2" type="ORF">FNA46_10840</name>
</gene>
<dbReference type="Pfam" id="PF01402">
    <property type="entry name" value="RHH_1"/>
    <property type="match status" value="1"/>
</dbReference>
<proteinExistence type="predicted"/>
<reference evidence="2 3" key="1">
    <citation type="submission" date="2019-07" db="EMBL/GenBank/DDBJ databases">
        <title>Ln-dependent methylotrophs.</title>
        <authorList>
            <person name="Tani A."/>
        </authorList>
    </citation>
    <scope>NUCLEOTIDE SEQUENCE [LARGE SCALE GENOMIC DNA]</scope>
    <source>
        <strain evidence="2 3">SM12</strain>
    </source>
</reference>
<name>A0A549TAX9_9HYPH</name>
<dbReference type="AlphaFoldDB" id="A0A549TAX9"/>
<comment type="caution">
    <text evidence="2">The sequence shown here is derived from an EMBL/GenBank/DDBJ whole genome shotgun (WGS) entry which is preliminary data.</text>
</comment>
<dbReference type="Proteomes" id="UP000316801">
    <property type="component" value="Unassembled WGS sequence"/>
</dbReference>